<dbReference type="UniPathway" id="UPA00143"/>
<evidence type="ECO:0000256" key="4">
    <source>
        <dbReference type="PROSITE-ProRule" id="PRU00023"/>
    </source>
</evidence>
<feature type="domain" description="SOCS box" evidence="6">
    <location>
        <begin position="600"/>
        <end position="642"/>
    </location>
</feature>
<dbReference type="FunFam" id="1.10.750.20:FF:000001">
    <property type="entry name" value="Ankyrin repeat and SOCS box containing 1"/>
    <property type="match status" value="1"/>
</dbReference>
<feature type="region of interest" description="Disordered" evidence="5">
    <location>
        <begin position="37"/>
        <end position="58"/>
    </location>
</feature>
<dbReference type="InterPro" id="IPR002110">
    <property type="entry name" value="Ankyrin_rpt"/>
</dbReference>
<dbReference type="PROSITE" id="PS50330">
    <property type="entry name" value="UIM"/>
    <property type="match status" value="1"/>
</dbReference>
<dbReference type="SMART" id="SM00248">
    <property type="entry name" value="ANK"/>
    <property type="match status" value="10"/>
</dbReference>
<protein>
    <submittedName>
        <fullName evidence="7">Ankyrin repeat and SOCS box containing 2a, tandem duplicate 1</fullName>
    </submittedName>
</protein>
<dbReference type="Gene3D" id="1.10.750.20">
    <property type="entry name" value="SOCS box"/>
    <property type="match status" value="1"/>
</dbReference>
<proteinExistence type="predicted"/>
<dbReference type="PROSITE" id="PS50297">
    <property type="entry name" value="ANK_REP_REGION"/>
    <property type="match status" value="7"/>
</dbReference>
<dbReference type="Pfam" id="PF00023">
    <property type="entry name" value="Ank"/>
    <property type="match status" value="1"/>
</dbReference>
<dbReference type="Gene3D" id="1.25.40.20">
    <property type="entry name" value="Ankyrin repeat-containing domain"/>
    <property type="match status" value="2"/>
</dbReference>
<dbReference type="GO" id="GO:0035556">
    <property type="term" value="P:intracellular signal transduction"/>
    <property type="evidence" value="ECO:0007669"/>
    <property type="project" value="InterPro"/>
</dbReference>
<feature type="compositionally biased region" description="Low complexity" evidence="5">
    <location>
        <begin position="47"/>
        <end position="58"/>
    </location>
</feature>
<reference evidence="7" key="1">
    <citation type="submission" date="2025-08" db="UniProtKB">
        <authorList>
            <consortium name="Ensembl"/>
        </authorList>
    </citation>
    <scope>IDENTIFICATION</scope>
</reference>
<dbReference type="CDD" id="cd03587">
    <property type="entry name" value="SOCS"/>
    <property type="match status" value="1"/>
</dbReference>
<reference evidence="7" key="2">
    <citation type="submission" date="2025-09" db="UniProtKB">
        <authorList>
            <consortium name="Ensembl"/>
        </authorList>
    </citation>
    <scope>IDENTIFICATION</scope>
</reference>
<dbReference type="Ensembl" id="ENSPMAT00000006163.1">
    <property type="protein sequence ID" value="ENSPMAP00000006134.1"/>
    <property type="gene ID" value="ENSPMAG00000005558.1"/>
</dbReference>
<feature type="repeat" description="ANK" evidence="4">
    <location>
        <begin position="417"/>
        <end position="446"/>
    </location>
</feature>
<dbReference type="HOGENOM" id="CLU_023739_2_0_1"/>
<dbReference type="InterPro" id="IPR036770">
    <property type="entry name" value="Ankyrin_rpt-contain_sf"/>
</dbReference>
<dbReference type="PRINTS" id="PR01415">
    <property type="entry name" value="ANKYRIN"/>
</dbReference>
<evidence type="ECO:0000256" key="1">
    <source>
        <dbReference type="ARBA" id="ARBA00004906"/>
    </source>
</evidence>
<feature type="repeat" description="ANK" evidence="4">
    <location>
        <begin position="209"/>
        <end position="241"/>
    </location>
</feature>
<evidence type="ECO:0000313" key="7">
    <source>
        <dbReference type="Ensembl" id="ENSPMAP00000006134.1"/>
    </source>
</evidence>
<dbReference type="SUPFAM" id="SSF158235">
    <property type="entry name" value="SOCS box-like"/>
    <property type="match status" value="1"/>
</dbReference>
<dbReference type="GeneTree" id="ENSGT00940000155490"/>
<feature type="repeat" description="ANK" evidence="4">
    <location>
        <begin position="242"/>
        <end position="274"/>
    </location>
</feature>
<feature type="repeat" description="ANK" evidence="4">
    <location>
        <begin position="308"/>
        <end position="340"/>
    </location>
</feature>
<dbReference type="InterPro" id="IPR001496">
    <property type="entry name" value="SOCS_box"/>
</dbReference>
<feature type="repeat" description="ANK" evidence="4">
    <location>
        <begin position="447"/>
        <end position="476"/>
    </location>
</feature>
<comment type="pathway">
    <text evidence="1">Protein modification; protein ubiquitination.</text>
</comment>
<dbReference type="Pfam" id="PF07525">
    <property type="entry name" value="SOCS_box"/>
    <property type="match status" value="1"/>
</dbReference>
<keyword evidence="3 4" id="KW-0040">ANK repeat</keyword>
<evidence type="ECO:0000256" key="2">
    <source>
        <dbReference type="ARBA" id="ARBA00022737"/>
    </source>
</evidence>
<dbReference type="PANTHER" id="PTHR24198">
    <property type="entry name" value="ANKYRIN REPEAT AND PROTEIN KINASE DOMAIN-CONTAINING PROTEIN"/>
    <property type="match status" value="1"/>
</dbReference>
<sequence>HAHTSQNMASGHSLDAEDYSLYSSLGEEELIRMAVEQSLQEPRPQRPRASAGRRGARAAGEFQTLEFRPQFTRSRGKKKSTSPCLLTSGLFLFVPNMYFSLRWKVASQRLLDPVWEAVSADDGTALTRLRRSGAELRAATPHGWMAVHEAAYHDKPCCLGILLQAHPDTVDARSKQNETPLYLAAYRGHVACVRILLAENATVDACRHVKETPLYKACEINNSEVASLLIARRADVNYRNIYGNMPLHEATSKGNLELVKLLVAYGAKLQFKNKFGICPFFMAAQCVSLETASPLIEQCVDVNSEACDGTTVLFEAAKNGHADVVEFLLSQGADPNRPTKDGLLPIHVVAANGNEGIVEQLLMPVTDERQVRRSGISPLHLASKNGHSDVLELLLSSGGLDVNATLSMDRSRLYEDCRSTPLYFAIINGDYRCAELLLEAGANPNIDLLNPLLVASRMHAYPLVRLLLNHGANVNAYIPARPTAFPATIMVCLRDLRILKLVLERGADGGACFECPFGSGEHPPLPEKLKPWEERLALTSEASYVQFCEMVASPEINSWAGPIIDTILHFVANVRLCSRLKEQLDTFQEWTLVKDIAGCPRPLAHLCRLQIRASVGSQRVVLLEKLPLPRPLLNYLRYKDDD</sequence>
<feature type="repeat" description="ANK" evidence="4">
    <location>
        <begin position="374"/>
        <end position="398"/>
    </location>
</feature>
<feature type="repeat" description="ANK" evidence="4">
    <location>
        <begin position="176"/>
        <end position="208"/>
    </location>
</feature>
<name>S4RLP8_PETMA</name>
<dbReference type="PROSITE" id="PS50088">
    <property type="entry name" value="ANK_REPEAT"/>
    <property type="match status" value="7"/>
</dbReference>
<dbReference type="AlphaFoldDB" id="S4RLP8"/>
<dbReference type="InterPro" id="IPR036036">
    <property type="entry name" value="SOCS_box-like_dom_sf"/>
</dbReference>
<evidence type="ECO:0000256" key="3">
    <source>
        <dbReference type="ARBA" id="ARBA00023043"/>
    </source>
</evidence>
<keyword evidence="2" id="KW-0677">Repeat</keyword>
<dbReference type="InterPro" id="IPR003903">
    <property type="entry name" value="UIM_dom"/>
</dbReference>
<dbReference type="STRING" id="7757.ENSPMAP00000006134"/>
<dbReference type="OMA" id="WTCIKEK"/>
<accession>S4RLP8</accession>
<dbReference type="SMART" id="SM00253">
    <property type="entry name" value="SOCS"/>
    <property type="match status" value="1"/>
</dbReference>
<organism evidence="7">
    <name type="scientific">Petromyzon marinus</name>
    <name type="common">Sea lamprey</name>
    <dbReference type="NCBI Taxonomy" id="7757"/>
    <lineage>
        <taxon>Eukaryota</taxon>
        <taxon>Metazoa</taxon>
        <taxon>Chordata</taxon>
        <taxon>Craniata</taxon>
        <taxon>Vertebrata</taxon>
        <taxon>Cyclostomata</taxon>
        <taxon>Hyperoartia</taxon>
        <taxon>Petromyzontiformes</taxon>
        <taxon>Petromyzontidae</taxon>
        <taxon>Petromyzon</taxon>
    </lineage>
</organism>
<dbReference type="PROSITE" id="PS50225">
    <property type="entry name" value="SOCS"/>
    <property type="match status" value="1"/>
</dbReference>
<dbReference type="SMART" id="SM00969">
    <property type="entry name" value="SOCS_box"/>
    <property type="match status" value="1"/>
</dbReference>
<evidence type="ECO:0000259" key="6">
    <source>
        <dbReference type="PROSITE" id="PS50225"/>
    </source>
</evidence>
<dbReference type="Pfam" id="PF12796">
    <property type="entry name" value="Ank_2"/>
    <property type="match status" value="4"/>
</dbReference>
<evidence type="ECO:0000256" key="5">
    <source>
        <dbReference type="SAM" id="MobiDB-lite"/>
    </source>
</evidence>
<dbReference type="PANTHER" id="PTHR24198:SF165">
    <property type="entry name" value="ANKYRIN REPEAT-CONTAINING PROTEIN-RELATED"/>
    <property type="match status" value="1"/>
</dbReference>
<dbReference type="SUPFAM" id="SSF48403">
    <property type="entry name" value="Ankyrin repeat"/>
    <property type="match status" value="1"/>
</dbReference>
<dbReference type="GO" id="GO:0016567">
    <property type="term" value="P:protein ubiquitination"/>
    <property type="evidence" value="ECO:0007669"/>
    <property type="project" value="UniProtKB-UniPathway"/>
</dbReference>